<dbReference type="SMART" id="SM00387">
    <property type="entry name" value="HATPase_c"/>
    <property type="match status" value="1"/>
</dbReference>
<feature type="region of interest" description="Disordered" evidence="18">
    <location>
        <begin position="1195"/>
        <end position="1222"/>
    </location>
</feature>
<dbReference type="InterPro" id="IPR050634">
    <property type="entry name" value="DNA_Topoisomerase_II"/>
</dbReference>
<keyword evidence="22" id="KW-1185">Reference proteome</keyword>
<dbReference type="Pfam" id="PF00204">
    <property type="entry name" value="DNA_gyraseB"/>
    <property type="match status" value="1"/>
</dbReference>
<dbReference type="GO" id="GO:0006265">
    <property type="term" value="P:DNA topological change"/>
    <property type="evidence" value="ECO:0007669"/>
    <property type="project" value="UniProtKB-UniRule"/>
</dbReference>
<dbReference type="FunFam" id="3.30.1490.30:FF:000001">
    <property type="entry name" value="DNA topoisomerase 2"/>
    <property type="match status" value="1"/>
</dbReference>
<dbReference type="InterPro" id="IPR003594">
    <property type="entry name" value="HATPase_dom"/>
</dbReference>
<dbReference type="Gene3D" id="3.90.199.10">
    <property type="entry name" value="Topoisomerase II, domain 5"/>
    <property type="match status" value="1"/>
</dbReference>
<evidence type="ECO:0000256" key="17">
    <source>
        <dbReference type="SAM" id="Coils"/>
    </source>
</evidence>
<feature type="compositionally biased region" description="Low complexity" evidence="18">
    <location>
        <begin position="1610"/>
        <end position="1626"/>
    </location>
</feature>
<dbReference type="Gene3D" id="3.30.1490.30">
    <property type="match status" value="1"/>
</dbReference>
<dbReference type="FunFam" id="3.30.230.10:FF:000008">
    <property type="entry name" value="DNA topoisomerase 2"/>
    <property type="match status" value="1"/>
</dbReference>
<evidence type="ECO:0000256" key="6">
    <source>
        <dbReference type="ARBA" id="ARBA00019635"/>
    </source>
</evidence>
<dbReference type="Proteomes" id="UP001174694">
    <property type="component" value="Unassembled WGS sequence"/>
</dbReference>
<dbReference type="SMART" id="SM00434">
    <property type="entry name" value="TOP4c"/>
    <property type="match status" value="1"/>
</dbReference>
<feature type="region of interest" description="Disordered" evidence="18">
    <location>
        <begin position="1491"/>
        <end position="1706"/>
    </location>
</feature>
<dbReference type="Gene3D" id="3.30.230.10">
    <property type="match status" value="1"/>
</dbReference>
<dbReference type="SUPFAM" id="SSF55874">
    <property type="entry name" value="ATPase domain of HSP90 chaperone/DNA topoisomerase II/histidine kinase"/>
    <property type="match status" value="1"/>
</dbReference>
<dbReference type="Pfam" id="PF01751">
    <property type="entry name" value="Toprim"/>
    <property type="match status" value="1"/>
</dbReference>
<dbReference type="InterPro" id="IPR001241">
    <property type="entry name" value="Topo_IIA"/>
</dbReference>
<feature type="region of interest" description="Disordered" evidence="18">
    <location>
        <begin position="1"/>
        <end position="115"/>
    </location>
</feature>
<evidence type="ECO:0000256" key="3">
    <source>
        <dbReference type="ARBA" id="ARBA00001946"/>
    </source>
</evidence>
<dbReference type="InterPro" id="IPR034157">
    <property type="entry name" value="TOPRIM_TopoII"/>
</dbReference>
<gene>
    <name evidence="21" type="ORF">NKR23_g8299</name>
</gene>
<feature type="region of interest" description="Disordered" evidence="18">
    <location>
        <begin position="1339"/>
        <end position="1361"/>
    </location>
</feature>
<dbReference type="SMART" id="SM00433">
    <property type="entry name" value="TOP2c"/>
    <property type="match status" value="1"/>
</dbReference>
<dbReference type="PANTHER" id="PTHR10169:SF38">
    <property type="entry name" value="DNA TOPOISOMERASE 2"/>
    <property type="match status" value="1"/>
</dbReference>
<feature type="compositionally biased region" description="Acidic residues" evidence="18">
    <location>
        <begin position="1"/>
        <end position="18"/>
    </location>
</feature>
<dbReference type="InterPro" id="IPR006171">
    <property type="entry name" value="TOPRIM_dom"/>
</dbReference>
<dbReference type="SUPFAM" id="SSF54211">
    <property type="entry name" value="Ribosomal protein S5 domain 2-like"/>
    <property type="match status" value="1"/>
</dbReference>
<dbReference type="PRINTS" id="PR01158">
    <property type="entry name" value="TOPISMRASEII"/>
</dbReference>
<dbReference type="FunFam" id="3.40.50.670:FF:000001">
    <property type="entry name" value="DNA topoisomerase 2"/>
    <property type="match status" value="2"/>
</dbReference>
<evidence type="ECO:0000256" key="16">
    <source>
        <dbReference type="RuleBase" id="RU362094"/>
    </source>
</evidence>
<dbReference type="Pfam" id="PF16898">
    <property type="entry name" value="TOPRIM_C"/>
    <property type="match status" value="1"/>
</dbReference>
<dbReference type="CDD" id="cd03481">
    <property type="entry name" value="TopoIIA_Trans_ScTopoIIA"/>
    <property type="match status" value="1"/>
</dbReference>
<dbReference type="PANTHER" id="PTHR10169">
    <property type="entry name" value="DNA TOPOISOMERASE/GYRASE"/>
    <property type="match status" value="1"/>
</dbReference>
<evidence type="ECO:0000259" key="20">
    <source>
        <dbReference type="PROSITE" id="PS52040"/>
    </source>
</evidence>
<dbReference type="PROSITE" id="PS50880">
    <property type="entry name" value="TOPRIM"/>
    <property type="match status" value="1"/>
</dbReference>
<evidence type="ECO:0000256" key="5">
    <source>
        <dbReference type="ARBA" id="ARBA00012895"/>
    </source>
</evidence>
<dbReference type="EC" id="5.6.2.2" evidence="5 16"/>
<dbReference type="GO" id="GO:0000819">
    <property type="term" value="P:sister chromatid segregation"/>
    <property type="evidence" value="ECO:0007669"/>
    <property type="project" value="TreeGrafter"/>
</dbReference>
<accession>A0AA38RKR0</accession>
<comment type="cofactor">
    <cofactor evidence="3">
        <name>Mg(2+)</name>
        <dbReference type="ChEBI" id="CHEBI:18420"/>
    </cofactor>
</comment>
<evidence type="ECO:0000256" key="13">
    <source>
        <dbReference type="ARBA" id="ARBA00023235"/>
    </source>
</evidence>
<dbReference type="InterPro" id="IPR031660">
    <property type="entry name" value="TOPRIM_C"/>
</dbReference>
<reference evidence="21" key="1">
    <citation type="submission" date="2022-07" db="EMBL/GenBank/DDBJ databases">
        <title>Fungi with potential for degradation of polypropylene.</title>
        <authorList>
            <person name="Gostincar C."/>
        </authorList>
    </citation>
    <scope>NUCLEOTIDE SEQUENCE</scope>
    <source>
        <strain evidence="21">EXF-13308</strain>
    </source>
</reference>
<dbReference type="InterPro" id="IPR013758">
    <property type="entry name" value="Topo_IIA_A/C_ab"/>
</dbReference>
<comment type="function">
    <text evidence="14 16">Control of topological states of DNA by transient breakage and subsequent rejoining of DNA strands. Topoisomerase II makes double-strand breaks.</text>
</comment>
<dbReference type="InterPro" id="IPR002205">
    <property type="entry name" value="Topo_IIA_dom_A"/>
</dbReference>
<dbReference type="GO" id="GO:0003677">
    <property type="term" value="F:DNA binding"/>
    <property type="evidence" value="ECO:0007669"/>
    <property type="project" value="UniProtKB-UniRule"/>
</dbReference>
<feature type="compositionally biased region" description="Acidic residues" evidence="18">
    <location>
        <begin position="1677"/>
        <end position="1706"/>
    </location>
</feature>
<evidence type="ECO:0000313" key="22">
    <source>
        <dbReference type="Proteomes" id="UP001174694"/>
    </source>
</evidence>
<dbReference type="CDD" id="cd03365">
    <property type="entry name" value="TOPRIM_TopoIIA"/>
    <property type="match status" value="1"/>
</dbReference>
<protein>
    <recommendedName>
        <fullName evidence="6 16">DNA topoisomerase 2</fullName>
        <ecNumber evidence="5 16">5.6.2.2</ecNumber>
    </recommendedName>
</protein>
<dbReference type="Gene3D" id="3.30.1360.40">
    <property type="match status" value="1"/>
</dbReference>
<dbReference type="InterPro" id="IPR013757">
    <property type="entry name" value="Topo_IIA_A_a_sf"/>
</dbReference>
<dbReference type="CDD" id="cd00187">
    <property type="entry name" value="TOP4c"/>
    <property type="match status" value="1"/>
</dbReference>
<dbReference type="InterPro" id="IPR014721">
    <property type="entry name" value="Ribsml_uS5_D2-typ_fold_subgr"/>
</dbReference>
<comment type="similarity">
    <text evidence="4 16">Belongs to the type II topoisomerase family.</text>
</comment>
<dbReference type="GO" id="GO:0003918">
    <property type="term" value="F:DNA topoisomerase type II (double strand cut, ATP-hydrolyzing) activity"/>
    <property type="evidence" value="ECO:0007669"/>
    <property type="project" value="UniProtKB-UniRule"/>
</dbReference>
<evidence type="ECO:0000256" key="1">
    <source>
        <dbReference type="ARBA" id="ARBA00000185"/>
    </source>
</evidence>
<dbReference type="Gene3D" id="3.40.50.670">
    <property type="match status" value="1"/>
</dbReference>
<dbReference type="GO" id="GO:0005634">
    <property type="term" value="C:nucleus"/>
    <property type="evidence" value="ECO:0007669"/>
    <property type="project" value="TreeGrafter"/>
</dbReference>
<evidence type="ECO:0000313" key="21">
    <source>
        <dbReference type="EMBL" id="KAJ9138879.1"/>
    </source>
</evidence>
<feature type="compositionally biased region" description="Acidic residues" evidence="18">
    <location>
        <begin position="1209"/>
        <end position="1222"/>
    </location>
</feature>
<evidence type="ECO:0000256" key="9">
    <source>
        <dbReference type="ARBA" id="ARBA00022840"/>
    </source>
</evidence>
<dbReference type="InterPro" id="IPR020568">
    <property type="entry name" value="Ribosomal_Su5_D2-typ_SF"/>
</dbReference>
<keyword evidence="9 16" id="KW-0067">ATP-binding</keyword>
<feature type="domain" description="Toprim" evidence="19">
    <location>
        <begin position="565"/>
        <end position="683"/>
    </location>
</feature>
<sequence>MDADIMDDSVFDDFENESDAYSPEPKPKAKAAVKKPAASKSAAKAAPKKMVQTTLKTKPAAKKRPKPESDEEGDSLGGDADSMLSHTPPSAKKQKKAPAAKKTSGKPLAEIENDSMMQLDGVAETKPKKKTATQTYQKLTQLEHIIKRPDTYIGSVEHSEQQMWVFNKETNLMESRKVSFVPGLYKIFDEILVNAADNKQRDAKMSYIKVTVDRELGEISVENDGRGIPVEVHEEQGIYIPEMVFGHLLTGSNYDDDEKKTVGGRNGYGAKLCNVFSTEFTLECQDSTHGKRYKQTWKDNMSNMAKAKITSNKSKDFVRVTFKPDFKRFGMANGIDDDLESLIYRRVYDMAGCVEGIKVFLNGEHLKVNFKKYCEMYAKAIAKERDDVPDGETAPPATVLFEDTKAHTRWQIGFTVSDGSFQQVSFVNSIATTSGGTHVNYIADQICTALLKDLTKKMKGHSLKAHHIRNHIFIFVNCYIDNPAFTSQTKEQLTTKASAFGSKCVLTDGFIKKIRATEAIENIIHFAEKKADKMLAKSDGNKRSRISNDKLVDANLAGTRHGHECTLILTEGDSARGLAVAGRAILDPDRIGVFPLRGKMLNVRDASIDQITKNKEIQNIKQFLGLKHKQVYTDTKSLRYGHLMIMADQDHDGSHIKGLLINFLQVQFPSLLQIPDFFREFITPVVKVWQGPNPKKPLRLKSFFTLPQYEEWKETHKNEIKKWQYKYFKGLGTSSNADAQVYFTNLDEHLKEFHTMKPQEAELFDLAFSKKKADARKEWLGNFVPGTYLDHSMKSITYTDFVNKELILFSMADNMRSIPSVLDGLKPGQRKVIYACFKRNLVKDQKVIELAGYVSEQTSYHHGEVSLQQTIIGLAQDFVGSNNVNCLEPSGNFGSRLAGGSDAASARYIHTRLSPFARRVFSALDEPNLEAQYEDGKMIEPKVYVPVIPMVLVNGADGIGTGWSTSIPNYNPIDIVNNLKRRMGRLEGQSEEQPFQHMVPWWRGWKGIPEPDGMGKYKFNGIAFQDDKNPNEVVVTELPIRVWTDDFKSRLEEIIRAEKSPSFIKDYKEFNDHKNVHFVIQMEEKHMKSALDEGLLDRFKLVKSVGTTNLVAFDTRGQIRKYEKVEEILEEYYHYRLQMYAERKSHWLKVYHADYRKLKNQARFIEEIIDGKLVVSKKKKAVLVQELRDRKYEAFPRGPESKKARSTDEDLDQDEESEENESAGDYDYLLSMPIYSLTMERLERLKRQIAAKKAEFDELECLGEKDLWCKDLDDFVAEWENQLRLDAEIQTSINRMGRRVSKKIGAGRGRRPKDDDDYAPKVPKAAKVTKVETKTHQRFAEMFSGKPKPKPKLTSSQFDGASDFSDDDFAALSKKPAKKPSKLEPAATKPAATKVPKIEDSDFDDFAAVPEPNVAKKPSPVESASDEPPPEEPANGRTKRAAASKAKTWIIDDDSESDDDKMLGDVGDMVRGIGQPAADTTKNRLSLFAMSRPESSHGNGSSTVSALPKIRTKPSKTFDFDSQDDTNYEMLARSSPQKVKEDVDSFLSDDDDDDFPVPKKATTARALSTSTKASSSTASSKALAAAAPAKKVRGRPAGSKNKAKEKEAAPPKAKATLQLSPAAKAYAAKKAKPAKEVFSDDEDDDAVQSDDSPAPVARGRGRPARAAAAAKPKPIYIDDDEDDSMLVEEKDDDDKDSDVYDMDDSE</sequence>
<feature type="region of interest" description="Disordered" evidence="18">
    <location>
        <begin position="1374"/>
        <end position="1478"/>
    </location>
</feature>
<organism evidence="21 22">
    <name type="scientific">Pleurostoma richardsiae</name>
    <dbReference type="NCBI Taxonomy" id="41990"/>
    <lineage>
        <taxon>Eukaryota</taxon>
        <taxon>Fungi</taxon>
        <taxon>Dikarya</taxon>
        <taxon>Ascomycota</taxon>
        <taxon>Pezizomycotina</taxon>
        <taxon>Sordariomycetes</taxon>
        <taxon>Sordariomycetidae</taxon>
        <taxon>Calosphaeriales</taxon>
        <taxon>Pleurostomataceae</taxon>
        <taxon>Pleurostoma</taxon>
    </lineage>
</organism>
<dbReference type="FunFam" id="3.30.565.10:FF:000004">
    <property type="entry name" value="DNA topoisomerase 2"/>
    <property type="match status" value="1"/>
</dbReference>
<keyword evidence="11 15" id="KW-0799">Topoisomerase</keyword>
<evidence type="ECO:0000259" key="19">
    <source>
        <dbReference type="PROSITE" id="PS50880"/>
    </source>
</evidence>
<dbReference type="GO" id="GO:0005524">
    <property type="term" value="F:ATP binding"/>
    <property type="evidence" value="ECO:0007669"/>
    <property type="project" value="UniProtKB-UniRule"/>
</dbReference>
<dbReference type="InterPro" id="IPR036890">
    <property type="entry name" value="HATPase_C_sf"/>
</dbReference>
<feature type="compositionally biased region" description="Low complexity" evidence="18">
    <location>
        <begin position="1649"/>
        <end position="1674"/>
    </location>
</feature>
<evidence type="ECO:0000256" key="12">
    <source>
        <dbReference type="ARBA" id="ARBA00023125"/>
    </source>
</evidence>
<dbReference type="PROSITE" id="PS00177">
    <property type="entry name" value="TOPOISOMERASE_II"/>
    <property type="match status" value="1"/>
</dbReference>
<dbReference type="InterPro" id="IPR013506">
    <property type="entry name" value="Topo_IIA_bsu_dom2"/>
</dbReference>
<dbReference type="CDD" id="cd16930">
    <property type="entry name" value="HATPase_TopII-like"/>
    <property type="match status" value="1"/>
</dbReference>
<keyword evidence="13 15" id="KW-0413">Isomerase</keyword>
<dbReference type="InterPro" id="IPR001154">
    <property type="entry name" value="TopoII_euk"/>
</dbReference>
<keyword evidence="10" id="KW-0460">Magnesium</keyword>
<comment type="catalytic activity">
    <reaction evidence="1 15 16">
        <text>ATP-dependent breakage, passage and rejoining of double-stranded DNA.</text>
        <dbReference type="EC" id="5.6.2.2"/>
    </reaction>
</comment>
<feature type="compositionally biased region" description="Basic and acidic residues" evidence="18">
    <location>
        <begin position="1195"/>
        <end position="1208"/>
    </location>
</feature>
<dbReference type="GO" id="GO:0046872">
    <property type="term" value="F:metal ion binding"/>
    <property type="evidence" value="ECO:0007669"/>
    <property type="project" value="UniProtKB-KW"/>
</dbReference>
<dbReference type="InterPro" id="IPR013759">
    <property type="entry name" value="Topo_IIA_B_C"/>
</dbReference>
<evidence type="ECO:0000256" key="2">
    <source>
        <dbReference type="ARBA" id="ARBA00001913"/>
    </source>
</evidence>
<feature type="domain" description="Topo IIA-type catalytic" evidence="20">
    <location>
        <begin position="818"/>
        <end position="1272"/>
    </location>
</feature>
<dbReference type="EMBL" id="JANBVO010000028">
    <property type="protein sequence ID" value="KAJ9138879.1"/>
    <property type="molecule type" value="Genomic_DNA"/>
</dbReference>
<feature type="coiled-coil region" evidence="17">
    <location>
        <begin position="1235"/>
        <end position="1262"/>
    </location>
</feature>
<feature type="compositionally biased region" description="Low complexity" evidence="18">
    <location>
        <begin position="1558"/>
        <end position="1589"/>
    </location>
</feature>
<feature type="compositionally biased region" description="Low complexity" evidence="18">
    <location>
        <begin position="34"/>
        <end position="58"/>
    </location>
</feature>
<evidence type="ECO:0000256" key="7">
    <source>
        <dbReference type="ARBA" id="ARBA00022723"/>
    </source>
</evidence>
<keyword evidence="8 16" id="KW-0547">Nucleotide-binding</keyword>
<keyword evidence="17" id="KW-0175">Coiled coil</keyword>
<dbReference type="InterPro" id="IPR013760">
    <property type="entry name" value="Topo_IIA-like_dom_sf"/>
</dbReference>
<evidence type="ECO:0000256" key="4">
    <source>
        <dbReference type="ARBA" id="ARBA00011080"/>
    </source>
</evidence>
<comment type="cofactor">
    <cofactor evidence="2">
        <name>Ca(2+)</name>
        <dbReference type="ChEBI" id="CHEBI:29108"/>
    </cofactor>
</comment>
<evidence type="ECO:0000256" key="11">
    <source>
        <dbReference type="ARBA" id="ARBA00023029"/>
    </source>
</evidence>
<evidence type="ECO:0000256" key="15">
    <source>
        <dbReference type="PROSITE-ProRule" id="PRU01384"/>
    </source>
</evidence>
<feature type="active site" description="O-(5'-phospho-DNA)-tyrosine intermediate" evidence="15">
    <location>
        <position position="908"/>
    </location>
</feature>
<evidence type="ECO:0000256" key="18">
    <source>
        <dbReference type="SAM" id="MobiDB-lite"/>
    </source>
</evidence>
<evidence type="ECO:0000256" key="10">
    <source>
        <dbReference type="ARBA" id="ARBA00022842"/>
    </source>
</evidence>
<evidence type="ECO:0000256" key="14">
    <source>
        <dbReference type="ARBA" id="ARBA00053943"/>
    </source>
</evidence>
<name>A0AA38RKR0_9PEZI</name>
<proteinExistence type="inferred from homology"/>
<keyword evidence="12 15" id="KW-0238">DNA-binding</keyword>
<keyword evidence="7" id="KW-0479">Metal-binding</keyword>
<dbReference type="PRINTS" id="PR00418">
    <property type="entry name" value="TPI2FAMILY"/>
</dbReference>
<dbReference type="GO" id="GO:0000712">
    <property type="term" value="P:resolution of meiotic recombination intermediates"/>
    <property type="evidence" value="ECO:0007669"/>
    <property type="project" value="TreeGrafter"/>
</dbReference>
<dbReference type="Gene3D" id="1.10.268.10">
    <property type="entry name" value="Topoisomerase, domain 3"/>
    <property type="match status" value="1"/>
</dbReference>
<dbReference type="SUPFAM" id="SSF56719">
    <property type="entry name" value="Type II DNA topoisomerase"/>
    <property type="match status" value="1"/>
</dbReference>
<comment type="caution">
    <text evidence="21">The sequence shown here is derived from an EMBL/GenBank/DDBJ whole genome shotgun (WGS) entry which is preliminary data.</text>
</comment>
<dbReference type="FunFam" id="3.90.199.10:FF:000002">
    <property type="entry name" value="DNA topoisomerase 2"/>
    <property type="match status" value="1"/>
</dbReference>
<dbReference type="Pfam" id="PF00521">
    <property type="entry name" value="DNA_topoisoIV"/>
    <property type="match status" value="1"/>
</dbReference>
<feature type="compositionally biased region" description="Polar residues" evidence="18">
    <location>
        <begin position="1496"/>
        <end position="1505"/>
    </location>
</feature>
<dbReference type="PROSITE" id="PS52040">
    <property type="entry name" value="TOPO_IIA"/>
    <property type="match status" value="1"/>
</dbReference>
<dbReference type="Pfam" id="PF02518">
    <property type="entry name" value="HATPase_c"/>
    <property type="match status" value="1"/>
</dbReference>
<feature type="compositionally biased region" description="Acidic residues" evidence="18">
    <location>
        <begin position="1639"/>
        <end position="1648"/>
    </location>
</feature>
<dbReference type="Gene3D" id="3.30.565.10">
    <property type="entry name" value="Histidine kinase-like ATPase, C-terminal domain"/>
    <property type="match status" value="1"/>
</dbReference>
<evidence type="ECO:0000256" key="8">
    <source>
        <dbReference type="ARBA" id="ARBA00022741"/>
    </source>
</evidence>
<feature type="compositionally biased region" description="Low complexity" evidence="18">
    <location>
        <begin position="1383"/>
        <end position="1394"/>
    </location>
</feature>
<dbReference type="FunFam" id="3.30.1360.40:FF:000003">
    <property type="entry name" value="DNA topoisomerase 2"/>
    <property type="match status" value="1"/>
</dbReference>
<dbReference type="InterPro" id="IPR018522">
    <property type="entry name" value="TopoIIA_CS"/>
</dbReference>
<comment type="subunit">
    <text evidence="16">Homodimer.</text>
</comment>